<protein>
    <submittedName>
        <fullName evidence="2">Uncharacterized protein</fullName>
    </submittedName>
</protein>
<dbReference type="OrthoDB" id="7862865at2"/>
<organism evidence="2 5">
    <name type="scientific">Nereida ignava</name>
    <dbReference type="NCBI Taxonomy" id="282199"/>
    <lineage>
        <taxon>Bacteria</taxon>
        <taxon>Pseudomonadati</taxon>
        <taxon>Pseudomonadota</taxon>
        <taxon>Alphaproteobacteria</taxon>
        <taxon>Rhodobacterales</taxon>
        <taxon>Roseobacteraceae</taxon>
        <taxon>Nereida</taxon>
    </lineage>
</organism>
<feature type="compositionally biased region" description="Basic residues" evidence="1">
    <location>
        <begin position="54"/>
        <end position="63"/>
    </location>
</feature>
<evidence type="ECO:0000313" key="3">
    <source>
        <dbReference type="EMBL" id="CRK76820.1"/>
    </source>
</evidence>
<dbReference type="Proteomes" id="UP000048949">
    <property type="component" value="Unassembled WGS sequence"/>
</dbReference>
<evidence type="ECO:0000313" key="5">
    <source>
        <dbReference type="Proteomes" id="UP000048949"/>
    </source>
</evidence>
<evidence type="ECO:0000313" key="4">
    <source>
        <dbReference type="EMBL" id="CRK76831.1"/>
    </source>
</evidence>
<evidence type="ECO:0000313" key="2">
    <source>
        <dbReference type="EMBL" id="CRK76409.1"/>
    </source>
</evidence>
<dbReference type="EMBL" id="CVQV01000017">
    <property type="protein sequence ID" value="CRK76409.1"/>
    <property type="molecule type" value="Genomic_DNA"/>
</dbReference>
<gene>
    <name evidence="2" type="ORF">NIG5292_02472</name>
    <name evidence="3" type="ORF">NIG5292_02889</name>
    <name evidence="4" type="ORF">NIG5292_02900</name>
</gene>
<feature type="region of interest" description="Disordered" evidence="1">
    <location>
        <begin position="49"/>
        <end position="120"/>
    </location>
</feature>
<dbReference type="EMBL" id="CVQV01000057">
    <property type="protein sequence ID" value="CRK76831.1"/>
    <property type="molecule type" value="Genomic_DNA"/>
</dbReference>
<sequence length="120" mass="12669">MTDREELRRLIDVIEKASASVQLDQAIEDIKTFANTTSFLANKLETRLKGGQVKPKKQPKSRIGKAIAAPPVPKSNVPSQQQAGPDAASGGMPTALSTATSQADYDKLKPQGAQGPISGN</sequence>
<name>A0A0U1NPL6_9RHOB</name>
<keyword evidence="5" id="KW-1185">Reference proteome</keyword>
<dbReference type="RefSeq" id="WP_048599813.1">
    <property type="nucleotide sequence ID" value="NZ_CVPC01000017.1"/>
</dbReference>
<accession>A0A0U1NPL6</accession>
<dbReference type="EMBL" id="CVQV01000051">
    <property type="protein sequence ID" value="CRK76820.1"/>
    <property type="molecule type" value="Genomic_DNA"/>
</dbReference>
<reference evidence="2 5" key="1">
    <citation type="submission" date="2015-04" db="EMBL/GenBank/DDBJ databases">
        <authorList>
            <person name="Syromyatnikov M.Y."/>
            <person name="Popov V.N."/>
        </authorList>
    </citation>
    <scope>NUCLEOTIDE SEQUENCE [LARGE SCALE GENOMIC DNA]</scope>
    <source>
        <strain evidence="2 5">CECT 5292</strain>
    </source>
</reference>
<proteinExistence type="predicted"/>
<dbReference type="AlphaFoldDB" id="A0A0U1NPL6"/>
<evidence type="ECO:0000256" key="1">
    <source>
        <dbReference type="SAM" id="MobiDB-lite"/>
    </source>
</evidence>